<feature type="compositionally biased region" description="Acidic residues" evidence="1">
    <location>
        <begin position="81"/>
        <end position="96"/>
    </location>
</feature>
<dbReference type="AlphaFoldDB" id="A0A6G0N7J0"/>
<evidence type="ECO:0000256" key="1">
    <source>
        <dbReference type="SAM" id="MobiDB-lite"/>
    </source>
</evidence>
<accession>A0A6G0N7J0</accession>
<feature type="region of interest" description="Disordered" evidence="1">
    <location>
        <begin position="1"/>
        <end position="156"/>
    </location>
</feature>
<dbReference type="EMBL" id="QXGC01001761">
    <property type="protein sequence ID" value="KAE9196545.1"/>
    <property type="molecule type" value="Genomic_DNA"/>
</dbReference>
<sequence>MGSGARRRRACFGPGTWNSPRHAETDDDGENLDAEMADGAAEENPPPPRHPAAKDGGENLDTEMAGDATEENPPRHPAANDDGENLDAEMADDAVEENPPPRHAVTDNGAEADDAAKEKDASFAFIADEGEANAAQKVYGEMSDDAEEMRDESSLVEGPLVRLKTRRGTQVGRRTLVTSRQELLPRILSRILSRIPIRIPIRSETVTQEVE</sequence>
<comment type="caution">
    <text evidence="2">The sequence shown here is derived from an EMBL/GenBank/DDBJ whole genome shotgun (WGS) entry which is preliminary data.</text>
</comment>
<feature type="compositionally biased region" description="Acidic residues" evidence="1">
    <location>
        <begin position="25"/>
        <end position="36"/>
    </location>
</feature>
<evidence type="ECO:0000313" key="2">
    <source>
        <dbReference type="EMBL" id="KAE9196545.1"/>
    </source>
</evidence>
<evidence type="ECO:0000313" key="3">
    <source>
        <dbReference type="Proteomes" id="UP000476176"/>
    </source>
</evidence>
<proteinExistence type="predicted"/>
<dbReference type="Proteomes" id="UP000476176">
    <property type="component" value="Unassembled WGS sequence"/>
</dbReference>
<feature type="compositionally biased region" description="Basic residues" evidence="1">
    <location>
        <begin position="1"/>
        <end position="10"/>
    </location>
</feature>
<name>A0A6G0N7J0_9STRA</name>
<gene>
    <name evidence="2" type="ORF">PF004_g20108</name>
</gene>
<protein>
    <submittedName>
        <fullName evidence="2">Uncharacterized protein</fullName>
    </submittedName>
</protein>
<organism evidence="2 3">
    <name type="scientific">Phytophthora fragariae</name>
    <dbReference type="NCBI Taxonomy" id="53985"/>
    <lineage>
        <taxon>Eukaryota</taxon>
        <taxon>Sar</taxon>
        <taxon>Stramenopiles</taxon>
        <taxon>Oomycota</taxon>
        <taxon>Peronosporomycetes</taxon>
        <taxon>Peronosporales</taxon>
        <taxon>Peronosporaceae</taxon>
        <taxon>Phytophthora</taxon>
    </lineage>
</organism>
<reference evidence="2 3" key="1">
    <citation type="submission" date="2018-09" db="EMBL/GenBank/DDBJ databases">
        <title>Genomic investigation of the strawberry pathogen Phytophthora fragariae indicates pathogenicity is determined by transcriptional variation in three key races.</title>
        <authorList>
            <person name="Adams T.M."/>
            <person name="Armitage A.D."/>
            <person name="Sobczyk M.K."/>
            <person name="Bates H.J."/>
            <person name="Dunwell J.M."/>
            <person name="Nellist C.F."/>
            <person name="Harrison R.J."/>
        </authorList>
    </citation>
    <scope>NUCLEOTIDE SEQUENCE [LARGE SCALE GENOMIC DNA]</scope>
    <source>
        <strain evidence="2 3">BC-23</strain>
    </source>
</reference>